<gene>
    <name evidence="2" type="ORF">GJ688_04610</name>
</gene>
<dbReference type="Gene3D" id="1.10.10.10">
    <property type="entry name" value="Winged helix-like DNA-binding domain superfamily/Winged helix DNA-binding domain"/>
    <property type="match status" value="1"/>
</dbReference>
<accession>A0A6I3SHG3</accession>
<dbReference type="PROSITE" id="PS51197">
    <property type="entry name" value="HTH_RRF2_2"/>
    <property type="match status" value="1"/>
</dbReference>
<protein>
    <submittedName>
        <fullName evidence="2">Rrf2 family transcriptional regulator</fullName>
    </submittedName>
</protein>
<dbReference type="GO" id="GO:0005829">
    <property type="term" value="C:cytosol"/>
    <property type="evidence" value="ECO:0007669"/>
    <property type="project" value="TreeGrafter"/>
</dbReference>
<organism evidence="2 3">
    <name type="scientific">Heliobacterium mobile</name>
    <name type="common">Heliobacillus mobilis</name>
    <dbReference type="NCBI Taxonomy" id="28064"/>
    <lineage>
        <taxon>Bacteria</taxon>
        <taxon>Bacillati</taxon>
        <taxon>Bacillota</taxon>
        <taxon>Clostridia</taxon>
        <taxon>Eubacteriales</taxon>
        <taxon>Heliobacteriaceae</taxon>
        <taxon>Heliobacterium</taxon>
    </lineage>
</organism>
<evidence type="ECO:0000256" key="1">
    <source>
        <dbReference type="ARBA" id="ARBA00023125"/>
    </source>
</evidence>
<proteinExistence type="predicted"/>
<comment type="caution">
    <text evidence="2">The sequence shown here is derived from an EMBL/GenBank/DDBJ whole genome shotgun (WGS) entry which is preliminary data.</text>
</comment>
<keyword evidence="1" id="KW-0238">DNA-binding</keyword>
<dbReference type="AlphaFoldDB" id="A0A6I3SHG3"/>
<dbReference type="InterPro" id="IPR000944">
    <property type="entry name" value="Tscrpt_reg_Rrf2"/>
</dbReference>
<keyword evidence="3" id="KW-1185">Reference proteome</keyword>
<dbReference type="InterPro" id="IPR036388">
    <property type="entry name" value="WH-like_DNA-bd_sf"/>
</dbReference>
<dbReference type="EMBL" id="WNKU01000003">
    <property type="protein sequence ID" value="MTV48266.1"/>
    <property type="molecule type" value="Genomic_DNA"/>
</dbReference>
<dbReference type="InterPro" id="IPR036390">
    <property type="entry name" value="WH_DNA-bd_sf"/>
</dbReference>
<dbReference type="OrthoDB" id="9808360at2"/>
<evidence type="ECO:0000313" key="2">
    <source>
        <dbReference type="EMBL" id="MTV48266.1"/>
    </source>
</evidence>
<dbReference type="Proteomes" id="UP000430670">
    <property type="component" value="Unassembled WGS sequence"/>
</dbReference>
<dbReference type="NCBIfam" id="TIGR00738">
    <property type="entry name" value="rrf2_super"/>
    <property type="match status" value="1"/>
</dbReference>
<dbReference type="GO" id="GO:0003677">
    <property type="term" value="F:DNA binding"/>
    <property type="evidence" value="ECO:0007669"/>
    <property type="project" value="UniProtKB-KW"/>
</dbReference>
<dbReference type="PANTHER" id="PTHR33221:SF5">
    <property type="entry name" value="HTH-TYPE TRANSCRIPTIONAL REGULATOR ISCR"/>
    <property type="match status" value="1"/>
</dbReference>
<dbReference type="Pfam" id="PF02082">
    <property type="entry name" value="Rrf2"/>
    <property type="match status" value="1"/>
</dbReference>
<evidence type="ECO:0000313" key="3">
    <source>
        <dbReference type="Proteomes" id="UP000430670"/>
    </source>
</evidence>
<dbReference type="GO" id="GO:0003700">
    <property type="term" value="F:DNA-binding transcription factor activity"/>
    <property type="evidence" value="ECO:0007669"/>
    <property type="project" value="TreeGrafter"/>
</dbReference>
<sequence length="160" mass="18063">MKGAASVKISKKTDYALRTLFTLLEYYGSSPVPIRELAKRNNIPKRFLEHIMLELKAQGWVSSIPGKNGGYILAKNPNEITVGQVIRYFDGVLAPVGCVSVAEYKKCSQEGVCKFRQLFANVRDYMVELMHQATLQKVYDGFSGEFREVRLNYMQNGDGI</sequence>
<dbReference type="SUPFAM" id="SSF46785">
    <property type="entry name" value="Winged helix' DNA-binding domain"/>
    <property type="match status" value="1"/>
</dbReference>
<dbReference type="PANTHER" id="PTHR33221">
    <property type="entry name" value="WINGED HELIX-TURN-HELIX TRANSCRIPTIONAL REGULATOR, RRF2 FAMILY"/>
    <property type="match status" value="1"/>
</dbReference>
<name>A0A6I3SHG3_HELMO</name>
<reference evidence="2 3" key="1">
    <citation type="submission" date="2019-11" db="EMBL/GenBank/DDBJ databases">
        <title>Whole-genome sequence of a the green, strictly anaerobic photosynthetic bacterium Heliobacillus mobilis DSM 6151.</title>
        <authorList>
            <person name="Kyndt J.A."/>
            <person name="Meyer T.E."/>
        </authorList>
    </citation>
    <scope>NUCLEOTIDE SEQUENCE [LARGE SCALE GENOMIC DNA]</scope>
    <source>
        <strain evidence="2 3">DSM 6151</strain>
    </source>
</reference>